<dbReference type="GO" id="GO:0003677">
    <property type="term" value="F:DNA binding"/>
    <property type="evidence" value="ECO:0007669"/>
    <property type="project" value="UniProtKB-UniRule"/>
</dbReference>
<dbReference type="PROSITE" id="PS51755">
    <property type="entry name" value="OMPR_PHOB"/>
    <property type="match status" value="1"/>
</dbReference>
<keyword evidence="3" id="KW-0472">Membrane</keyword>
<dbReference type="CDD" id="cd00383">
    <property type="entry name" value="trans_reg_C"/>
    <property type="match status" value="1"/>
</dbReference>
<comment type="caution">
    <text evidence="5">The sequence shown here is derived from an EMBL/GenBank/DDBJ whole genome shotgun (WGS) entry which is preliminary data.</text>
</comment>
<keyword evidence="1 2" id="KW-0238">DNA-binding</keyword>
<evidence type="ECO:0000259" key="4">
    <source>
        <dbReference type="PROSITE" id="PS51755"/>
    </source>
</evidence>
<dbReference type="AlphaFoldDB" id="A0A2S4ANS8"/>
<evidence type="ECO:0000256" key="1">
    <source>
        <dbReference type="ARBA" id="ARBA00023125"/>
    </source>
</evidence>
<protein>
    <submittedName>
        <fullName evidence="5">CadC family transcriptional regulator</fullName>
    </submittedName>
</protein>
<dbReference type="SMART" id="SM00862">
    <property type="entry name" value="Trans_reg_C"/>
    <property type="match status" value="1"/>
</dbReference>
<evidence type="ECO:0000313" key="6">
    <source>
        <dbReference type="Proteomes" id="UP000237068"/>
    </source>
</evidence>
<dbReference type="InterPro" id="IPR016032">
    <property type="entry name" value="Sig_transdc_resp-reg_C-effctor"/>
</dbReference>
<organism evidence="5 6">
    <name type="scientific">Stutzerimonas stutzeri</name>
    <name type="common">Pseudomonas stutzeri</name>
    <dbReference type="NCBI Taxonomy" id="316"/>
    <lineage>
        <taxon>Bacteria</taxon>
        <taxon>Pseudomonadati</taxon>
        <taxon>Pseudomonadota</taxon>
        <taxon>Gammaproteobacteria</taxon>
        <taxon>Pseudomonadales</taxon>
        <taxon>Pseudomonadaceae</taxon>
        <taxon>Stutzerimonas</taxon>
    </lineage>
</organism>
<dbReference type="GO" id="GO:0000160">
    <property type="term" value="P:phosphorelay signal transduction system"/>
    <property type="evidence" value="ECO:0007669"/>
    <property type="project" value="InterPro"/>
</dbReference>
<dbReference type="InterPro" id="IPR001867">
    <property type="entry name" value="OmpR/PhoB-type_DNA-bd"/>
</dbReference>
<gene>
    <name evidence="5" type="ORF">CXK91_07745</name>
</gene>
<dbReference type="InterPro" id="IPR036388">
    <property type="entry name" value="WH-like_DNA-bd_sf"/>
</dbReference>
<evidence type="ECO:0000313" key="5">
    <source>
        <dbReference type="EMBL" id="POH83120.1"/>
    </source>
</evidence>
<dbReference type="Gene3D" id="1.10.10.10">
    <property type="entry name" value="Winged helix-like DNA-binding domain superfamily/Winged helix DNA-binding domain"/>
    <property type="match status" value="1"/>
</dbReference>
<dbReference type="EMBL" id="PPXG01000003">
    <property type="protein sequence ID" value="POH83120.1"/>
    <property type="molecule type" value="Genomic_DNA"/>
</dbReference>
<reference evidence="5 6" key="1">
    <citation type="submission" date="2018-01" db="EMBL/GenBank/DDBJ databases">
        <title>Denitrification phenotypes of diverse strains of Pseudomonas stutzeri.</title>
        <authorList>
            <person name="Milligan D.A."/>
            <person name="Bergaust L."/>
            <person name="Bakken L.R."/>
            <person name="Frostegard A."/>
        </authorList>
    </citation>
    <scope>NUCLEOTIDE SEQUENCE [LARGE SCALE GENOMIC DNA]</scope>
    <source>
        <strain evidence="5 6">24a13</strain>
    </source>
</reference>
<dbReference type="Proteomes" id="UP000237068">
    <property type="component" value="Unassembled WGS sequence"/>
</dbReference>
<evidence type="ECO:0000256" key="2">
    <source>
        <dbReference type="PROSITE-ProRule" id="PRU01091"/>
    </source>
</evidence>
<name>A0A2S4ANS8_STUST</name>
<dbReference type="Pfam" id="PF00486">
    <property type="entry name" value="Trans_reg_C"/>
    <property type="match status" value="1"/>
</dbReference>
<feature type="domain" description="OmpR/PhoB-type" evidence="4">
    <location>
        <begin position="15"/>
        <end position="119"/>
    </location>
</feature>
<dbReference type="OrthoDB" id="799930at2"/>
<feature type="DNA-binding region" description="OmpR/PhoB-type" evidence="2">
    <location>
        <begin position="15"/>
        <end position="119"/>
    </location>
</feature>
<accession>A0A2S4ANS8</accession>
<dbReference type="SUPFAM" id="SSF46894">
    <property type="entry name" value="C-terminal effector domain of the bipartite response regulators"/>
    <property type="match status" value="1"/>
</dbReference>
<keyword evidence="3" id="KW-1133">Transmembrane helix</keyword>
<evidence type="ECO:0000256" key="3">
    <source>
        <dbReference type="SAM" id="Phobius"/>
    </source>
</evidence>
<feature type="transmembrane region" description="Helical" evidence="3">
    <location>
        <begin position="161"/>
        <end position="182"/>
    </location>
</feature>
<keyword evidence="3" id="KW-0812">Transmembrane</keyword>
<dbReference type="GO" id="GO:0006355">
    <property type="term" value="P:regulation of DNA-templated transcription"/>
    <property type="evidence" value="ECO:0007669"/>
    <property type="project" value="InterPro"/>
</dbReference>
<dbReference type="RefSeq" id="WP_103455599.1">
    <property type="nucleotide sequence ID" value="NZ_JAMOHQ010000006.1"/>
</dbReference>
<proteinExistence type="predicted"/>
<sequence>MTSSLTRKATDGIICPLLKSGRDGCLARFDRSLYQLSLTTEDAVKKVDLGFSGSRVLERLLQTPGEVVTRDELLRHAWEDRVVGQGSLNQQIYTLRQILFDSDSQIIQTLPRRGYLFNPNYLVTCEQAPATDLPMPSEPAAGETSTEIIHIAQPAARRSVWLSPTVVGTTVALLLAIATLGYRFVHAPKGSLTYTLSIGQLEVLYVEKSQQLLERMMQETRLLVASVAGLSTRPSRLIVNMSPGFYELRCLRNDGQVNWLKIHRSQVNAIPNETLQGCLR</sequence>